<dbReference type="Gene3D" id="1.20.120.1780">
    <property type="entry name" value="UbiA prenyltransferase"/>
    <property type="match status" value="1"/>
</dbReference>
<keyword evidence="11 12" id="KW-1208">Phospholipid metabolism</keyword>
<keyword evidence="8 12" id="KW-0443">Lipid metabolism</keyword>
<comment type="cofactor">
    <cofactor evidence="12">
        <name>Mg(2+)</name>
        <dbReference type="ChEBI" id="CHEBI:18420"/>
    </cofactor>
</comment>
<reference evidence="13" key="1">
    <citation type="journal article" date="2020" name="bioRxiv">
        <title>A rank-normalized archaeal taxonomy based on genome phylogeny resolves widespread incomplete and uneven classifications.</title>
        <authorList>
            <person name="Rinke C."/>
            <person name="Chuvochina M."/>
            <person name="Mussig A.J."/>
            <person name="Chaumeil P.-A."/>
            <person name="Waite D.W."/>
            <person name="Whitman W.B."/>
            <person name="Parks D.H."/>
            <person name="Hugenholtz P."/>
        </authorList>
    </citation>
    <scope>NUCLEOTIDE SEQUENCE</scope>
    <source>
        <strain evidence="13">UBA8853</strain>
    </source>
</reference>
<dbReference type="Pfam" id="PF01040">
    <property type="entry name" value="UbiA"/>
    <property type="match status" value="1"/>
</dbReference>
<proteinExistence type="inferred from homology"/>
<evidence type="ECO:0000256" key="9">
    <source>
        <dbReference type="ARBA" id="ARBA00023136"/>
    </source>
</evidence>
<dbReference type="CDD" id="cd13961">
    <property type="entry name" value="PT_UbiA_DGGGPS"/>
    <property type="match status" value="1"/>
</dbReference>
<evidence type="ECO:0000256" key="3">
    <source>
        <dbReference type="ARBA" id="ARBA00022516"/>
    </source>
</evidence>
<dbReference type="GO" id="GO:0000287">
    <property type="term" value="F:magnesium ion binding"/>
    <property type="evidence" value="ECO:0007669"/>
    <property type="project" value="UniProtKB-UniRule"/>
</dbReference>
<dbReference type="Gene3D" id="1.10.357.140">
    <property type="entry name" value="UbiA prenyltransferase"/>
    <property type="match status" value="1"/>
</dbReference>
<dbReference type="AlphaFoldDB" id="A0A832WK48"/>
<comment type="similarity">
    <text evidence="12">Belongs to the UbiA prenyltransferase family. DGGGP synthase subfamily.</text>
</comment>
<gene>
    <name evidence="13" type="ORF">HA336_01105</name>
</gene>
<sequence length="271" mass="28174">MRAYLELARPINCAMAALGVVVGELIAGARLDVGAVLAPVVAAVVCAGGNAINDYFDAEVDAVNRPDRPIPSGRVSPRSARMFALGCFAVGVGMATVINRMCLAIAALNSVLLYLYSWRLKGTPLIGNVMVSYLVGSCFLFGAAVGQRPAPAVWLFLLAFLANLVREILKDLEDVEGDAALGLKTLPIAYGEGVALRVATVFAIALAVLTPLPYLDGVVGWPYLVLALPAAAVILLASVLAVAGSWDAGKAQRVVKVGMLLGLLAFLASLL</sequence>
<dbReference type="SMR" id="A0A832WK48"/>
<comment type="function">
    <text evidence="12">Prenyltransferase that catalyzes the transfer of the geranylgeranyl moiety of geranylgeranyl diphosphate (GGPP) to the C2 hydroxyl of (S)-3-O-geranylgeranylglyceryl phosphate (GGGP). This reaction is the second ether-bond-formation step in the biosynthesis of archaeal membrane lipids.</text>
</comment>
<name>A0A832WK48_9EURY</name>
<dbReference type="InterPro" id="IPR044878">
    <property type="entry name" value="UbiA_sf"/>
</dbReference>
<evidence type="ECO:0000256" key="4">
    <source>
        <dbReference type="ARBA" id="ARBA00022679"/>
    </source>
</evidence>
<dbReference type="GO" id="GO:0047295">
    <property type="term" value="F:geranylgeranylglycerol-phosphate geranylgeranyltransferase activity"/>
    <property type="evidence" value="ECO:0007669"/>
    <property type="project" value="UniProtKB-UniRule"/>
</dbReference>
<feature type="transmembrane region" description="Helical" evidence="12">
    <location>
        <begin position="194"/>
        <end position="215"/>
    </location>
</feature>
<dbReference type="GeneID" id="1477054"/>
<keyword evidence="5 12" id="KW-0812">Transmembrane</keyword>
<dbReference type="EC" id="2.5.1.42" evidence="12"/>
<accession>A0A832WK48</accession>
<evidence type="ECO:0000256" key="10">
    <source>
        <dbReference type="ARBA" id="ARBA00023209"/>
    </source>
</evidence>
<dbReference type="Proteomes" id="UP000619545">
    <property type="component" value="Unassembled WGS sequence"/>
</dbReference>
<dbReference type="NCBIfam" id="NF009521">
    <property type="entry name" value="PRK12882.1"/>
    <property type="match status" value="1"/>
</dbReference>
<evidence type="ECO:0000256" key="8">
    <source>
        <dbReference type="ARBA" id="ARBA00023098"/>
    </source>
</evidence>
<keyword evidence="6 12" id="KW-0460">Magnesium</keyword>
<feature type="transmembrane region" description="Helical" evidence="12">
    <location>
        <begin position="83"/>
        <end position="116"/>
    </location>
</feature>
<keyword evidence="9 12" id="KW-0472">Membrane</keyword>
<protein>
    <recommendedName>
        <fullName evidence="12">Digeranylgeranylglyceryl phosphate synthase</fullName>
        <shortName evidence="12">DGGGP synthase</shortName>
        <shortName evidence="12">DGGGPS</shortName>
        <ecNumber evidence="12">2.5.1.42</ecNumber>
    </recommendedName>
    <alternativeName>
        <fullName evidence="12">(S)-2,3-di-O-geranylgeranylglyceryl phosphate synthase</fullName>
    </alternativeName>
    <alternativeName>
        <fullName evidence="12">Geranylgeranylglycerol-phosphate geranylgeranyltransferase</fullName>
    </alternativeName>
</protein>
<dbReference type="GO" id="GO:0005886">
    <property type="term" value="C:plasma membrane"/>
    <property type="evidence" value="ECO:0007669"/>
    <property type="project" value="UniProtKB-SubCell"/>
</dbReference>
<comment type="catalytic activity">
    <reaction evidence="12">
        <text>sn-3-O-(geranylgeranyl)glycerol 1-phosphate + (2E,6E,10E)-geranylgeranyl diphosphate = 2,3-bis-O-(geranylgeranyl)-sn-glycerol 1-phosphate + diphosphate</text>
        <dbReference type="Rhea" id="RHEA:18109"/>
        <dbReference type="ChEBI" id="CHEBI:33019"/>
        <dbReference type="ChEBI" id="CHEBI:57677"/>
        <dbReference type="ChEBI" id="CHEBI:58756"/>
        <dbReference type="ChEBI" id="CHEBI:58837"/>
        <dbReference type="EC" id="2.5.1.42"/>
    </reaction>
</comment>
<keyword evidence="4 12" id="KW-0808">Transferase</keyword>
<feature type="transmembrane region" description="Helical" evidence="12">
    <location>
        <begin position="221"/>
        <end position="242"/>
    </location>
</feature>
<dbReference type="PANTHER" id="PTHR42723">
    <property type="entry name" value="CHLOROPHYLL SYNTHASE"/>
    <property type="match status" value="1"/>
</dbReference>
<dbReference type="GO" id="GO:0046474">
    <property type="term" value="P:glycerophospholipid biosynthetic process"/>
    <property type="evidence" value="ECO:0007669"/>
    <property type="project" value="UniProtKB-UniRule"/>
</dbReference>
<dbReference type="PANTHER" id="PTHR42723:SF1">
    <property type="entry name" value="CHLOROPHYLL SYNTHASE, CHLOROPLASTIC"/>
    <property type="match status" value="1"/>
</dbReference>
<comment type="pathway">
    <text evidence="12">Membrane lipid metabolism; glycerophospholipid metabolism.</text>
</comment>
<dbReference type="InterPro" id="IPR050475">
    <property type="entry name" value="Prenyltransferase_related"/>
</dbReference>
<evidence type="ECO:0000256" key="12">
    <source>
        <dbReference type="HAMAP-Rule" id="MF_01286"/>
    </source>
</evidence>
<evidence type="ECO:0000256" key="2">
    <source>
        <dbReference type="ARBA" id="ARBA00022475"/>
    </source>
</evidence>
<dbReference type="EMBL" id="DUJS01000002">
    <property type="protein sequence ID" value="HII69815.1"/>
    <property type="molecule type" value="Genomic_DNA"/>
</dbReference>
<dbReference type="RefSeq" id="WP_011019321.1">
    <property type="nucleotide sequence ID" value="NZ_DUJS01000002.1"/>
</dbReference>
<evidence type="ECO:0000256" key="11">
    <source>
        <dbReference type="ARBA" id="ARBA00023264"/>
    </source>
</evidence>
<keyword evidence="7 12" id="KW-1133">Transmembrane helix</keyword>
<evidence type="ECO:0000256" key="6">
    <source>
        <dbReference type="ARBA" id="ARBA00022842"/>
    </source>
</evidence>
<dbReference type="UniPathway" id="UPA00940"/>
<evidence type="ECO:0000313" key="14">
    <source>
        <dbReference type="Proteomes" id="UP000619545"/>
    </source>
</evidence>
<dbReference type="OMA" id="DYFDYEI"/>
<evidence type="ECO:0000256" key="7">
    <source>
        <dbReference type="ARBA" id="ARBA00022989"/>
    </source>
</evidence>
<feature type="transmembrane region" description="Helical" evidence="12">
    <location>
        <begin position="12"/>
        <end position="31"/>
    </location>
</feature>
<keyword evidence="2 12" id="KW-1003">Cell membrane</keyword>
<evidence type="ECO:0000313" key="13">
    <source>
        <dbReference type="EMBL" id="HII69815.1"/>
    </source>
</evidence>
<feature type="transmembrane region" description="Helical" evidence="12">
    <location>
        <begin position="125"/>
        <end position="146"/>
    </location>
</feature>
<comment type="caution">
    <text evidence="13">The sequence shown here is derived from an EMBL/GenBank/DDBJ whole genome shotgun (WGS) entry which is preliminary data.</text>
</comment>
<keyword evidence="10 12" id="KW-0594">Phospholipid biosynthesis</keyword>
<keyword evidence="3 12" id="KW-0444">Lipid biosynthesis</keyword>
<dbReference type="InterPro" id="IPR023547">
    <property type="entry name" value="DGGGP_synth"/>
</dbReference>
<evidence type="ECO:0000256" key="1">
    <source>
        <dbReference type="ARBA" id="ARBA00004651"/>
    </source>
</evidence>
<evidence type="ECO:0000256" key="5">
    <source>
        <dbReference type="ARBA" id="ARBA00022692"/>
    </source>
</evidence>
<dbReference type="HAMAP" id="MF_01286">
    <property type="entry name" value="DGGGP_synth"/>
    <property type="match status" value="1"/>
</dbReference>
<comment type="subcellular location">
    <subcellularLocation>
        <location evidence="1 12">Cell membrane</location>
        <topology evidence="1 12">Multi-pass membrane protein</topology>
    </subcellularLocation>
</comment>
<feature type="transmembrane region" description="Helical" evidence="12">
    <location>
        <begin position="254"/>
        <end position="270"/>
    </location>
</feature>
<dbReference type="InterPro" id="IPR000537">
    <property type="entry name" value="UbiA_prenyltransferase"/>
</dbReference>
<organism evidence="13 14">
    <name type="scientific">Methanopyrus kandleri</name>
    <dbReference type="NCBI Taxonomy" id="2320"/>
    <lineage>
        <taxon>Archaea</taxon>
        <taxon>Methanobacteriati</taxon>
        <taxon>Methanobacteriota</taxon>
        <taxon>Methanomada group</taxon>
        <taxon>Methanopyri</taxon>
        <taxon>Methanopyrales</taxon>
        <taxon>Methanopyraceae</taxon>
        <taxon>Methanopyrus</taxon>
    </lineage>
</organism>